<keyword evidence="2" id="KW-1185">Reference proteome</keyword>
<dbReference type="RefSeq" id="WP_160905500.1">
    <property type="nucleotide sequence ID" value="NZ_WVHS01000001.1"/>
</dbReference>
<dbReference type="EMBL" id="WVHS01000001">
    <property type="protein sequence ID" value="MXV14535.1"/>
    <property type="molecule type" value="Genomic_DNA"/>
</dbReference>
<dbReference type="Pfam" id="PF11964">
    <property type="entry name" value="SpoIIAA-like"/>
    <property type="match status" value="1"/>
</dbReference>
<gene>
    <name evidence="1" type="ORF">GS398_04430</name>
</gene>
<dbReference type="InterPro" id="IPR038396">
    <property type="entry name" value="SpoIIAA-like_sf"/>
</dbReference>
<reference evidence="1 2" key="1">
    <citation type="submission" date="2019-11" db="EMBL/GenBank/DDBJ databases">
        <title>Pedobacter sp. HMF7056 Genome sequencing and assembly.</title>
        <authorList>
            <person name="Kang H."/>
            <person name="Kim H."/>
            <person name="Joh K."/>
        </authorList>
    </citation>
    <scope>NUCLEOTIDE SEQUENCE [LARGE SCALE GENOMIC DNA]</scope>
    <source>
        <strain evidence="1 2">HMF7056</strain>
    </source>
</reference>
<accession>A0A7K1XU50</accession>
<organism evidence="1 2">
    <name type="scientific">Hufsiella ginkgonis</name>
    <dbReference type="NCBI Taxonomy" id="2695274"/>
    <lineage>
        <taxon>Bacteria</taxon>
        <taxon>Pseudomonadati</taxon>
        <taxon>Bacteroidota</taxon>
        <taxon>Sphingobacteriia</taxon>
        <taxon>Sphingobacteriales</taxon>
        <taxon>Sphingobacteriaceae</taxon>
        <taxon>Hufsiella</taxon>
    </lineage>
</organism>
<dbReference type="InterPro" id="IPR036513">
    <property type="entry name" value="STAS_dom_sf"/>
</dbReference>
<dbReference type="SUPFAM" id="SSF52091">
    <property type="entry name" value="SpoIIaa-like"/>
    <property type="match status" value="1"/>
</dbReference>
<name>A0A7K1XU50_9SPHI</name>
<sequence>MIELISGLPSDVAGFRATGEITKDDYETVVFPEIDKLIERTGKIRFLLVIDTGLKNFTIGAWWEDLWLGLKNFTKWERIAIVSDSTIINRFSDVFATIVPGAESKGFDKSDFASAKAWVAADS</sequence>
<evidence type="ECO:0000313" key="2">
    <source>
        <dbReference type="Proteomes" id="UP000451233"/>
    </source>
</evidence>
<dbReference type="Gene3D" id="3.40.50.10600">
    <property type="entry name" value="SpoIIaa-like domains"/>
    <property type="match status" value="1"/>
</dbReference>
<evidence type="ECO:0000313" key="1">
    <source>
        <dbReference type="EMBL" id="MXV14535.1"/>
    </source>
</evidence>
<protein>
    <submittedName>
        <fullName evidence="1">STAS/SEC14 domain-containing protein</fullName>
    </submittedName>
</protein>
<dbReference type="Proteomes" id="UP000451233">
    <property type="component" value="Unassembled WGS sequence"/>
</dbReference>
<dbReference type="AlphaFoldDB" id="A0A7K1XU50"/>
<comment type="caution">
    <text evidence="1">The sequence shown here is derived from an EMBL/GenBank/DDBJ whole genome shotgun (WGS) entry which is preliminary data.</text>
</comment>
<dbReference type="InterPro" id="IPR021866">
    <property type="entry name" value="SpoIIAA-like"/>
</dbReference>
<proteinExistence type="predicted"/>